<dbReference type="GO" id="GO:0098542">
    <property type="term" value="P:defense response to other organism"/>
    <property type="evidence" value="ECO:0007669"/>
    <property type="project" value="InterPro"/>
</dbReference>
<evidence type="ECO:0000313" key="4">
    <source>
        <dbReference type="EMBL" id="KAG9454166.1"/>
    </source>
</evidence>
<comment type="caution">
    <text evidence="4">The sequence shown here is derived from an EMBL/GenBank/DDBJ whole genome shotgun (WGS) entry which is preliminary data.</text>
</comment>
<evidence type="ECO:0000256" key="2">
    <source>
        <dbReference type="ARBA" id="ARBA00023136"/>
    </source>
</evidence>
<dbReference type="AlphaFoldDB" id="A0AAV7F1W1"/>
<dbReference type="PANTHER" id="PTHR31415">
    <property type="entry name" value="OS05G0367900 PROTEIN"/>
    <property type="match status" value="1"/>
</dbReference>
<comment type="subcellular location">
    <subcellularLocation>
        <location evidence="1">Membrane</location>
    </subcellularLocation>
</comment>
<evidence type="ECO:0000256" key="1">
    <source>
        <dbReference type="ARBA" id="ARBA00004370"/>
    </source>
</evidence>
<keyword evidence="3" id="KW-0812">Transmembrane</keyword>
<protein>
    <recommendedName>
        <fullName evidence="6">Late embryogenesis abundant protein LEA-2 subgroup domain-containing protein</fullName>
    </recommendedName>
</protein>
<evidence type="ECO:0000313" key="5">
    <source>
        <dbReference type="Proteomes" id="UP000825729"/>
    </source>
</evidence>
<name>A0AAV7F1W1_ARIFI</name>
<evidence type="ECO:0000256" key="3">
    <source>
        <dbReference type="SAM" id="Phobius"/>
    </source>
</evidence>
<gene>
    <name evidence="4" type="ORF">H6P81_007070</name>
</gene>
<dbReference type="PANTHER" id="PTHR31415:SF52">
    <property type="entry name" value="LATE EMBRYOGENESIS ABUNDANT (LEA) HYDROXYPROLINE-RICH GLYCOPROTEIN FAMILY-RELATED"/>
    <property type="match status" value="1"/>
</dbReference>
<keyword evidence="5" id="KW-1185">Reference proteome</keyword>
<dbReference type="EMBL" id="JAINDJ010000003">
    <property type="protein sequence ID" value="KAG9454166.1"/>
    <property type="molecule type" value="Genomic_DNA"/>
</dbReference>
<organism evidence="4 5">
    <name type="scientific">Aristolochia fimbriata</name>
    <name type="common">White veined hardy Dutchman's pipe vine</name>
    <dbReference type="NCBI Taxonomy" id="158543"/>
    <lineage>
        <taxon>Eukaryota</taxon>
        <taxon>Viridiplantae</taxon>
        <taxon>Streptophyta</taxon>
        <taxon>Embryophyta</taxon>
        <taxon>Tracheophyta</taxon>
        <taxon>Spermatophyta</taxon>
        <taxon>Magnoliopsida</taxon>
        <taxon>Magnoliidae</taxon>
        <taxon>Piperales</taxon>
        <taxon>Aristolochiaceae</taxon>
        <taxon>Aristolochia</taxon>
    </lineage>
</organism>
<dbReference type="GO" id="GO:0009506">
    <property type="term" value="C:plasmodesma"/>
    <property type="evidence" value="ECO:0007669"/>
    <property type="project" value="TreeGrafter"/>
</dbReference>
<feature type="transmembrane region" description="Helical" evidence="3">
    <location>
        <begin position="12"/>
        <end position="29"/>
    </location>
</feature>
<dbReference type="GO" id="GO:0005886">
    <property type="term" value="C:plasma membrane"/>
    <property type="evidence" value="ECO:0007669"/>
    <property type="project" value="TreeGrafter"/>
</dbReference>
<accession>A0AAV7F1W1</accession>
<keyword evidence="2 3" id="KW-0472">Membrane</keyword>
<dbReference type="InterPro" id="IPR044839">
    <property type="entry name" value="NDR1-like"/>
</dbReference>
<proteinExistence type="predicted"/>
<sequence length="205" mass="22550">MSVCGGFCRWCLGFHFTLGLIALFLWLSFRPSKPSLSVKKFYVPALNDTGSANFTVPPKNATIAFTIRLKNRNKDKGVRYGDLNVSLFYLDPNQTEIAAGNITVPGFYQGFDKAKMIAESVKPNGTQIWKAISGNAGRAKFKVMVATRVRYKIIAWRTKRKRLTLAADVQVDEQGQKASAPLAFPVPAAAFPALSIATGLLFLGW</sequence>
<keyword evidence="3" id="KW-1133">Transmembrane helix</keyword>
<feature type="transmembrane region" description="Helical" evidence="3">
    <location>
        <begin position="182"/>
        <end position="203"/>
    </location>
</feature>
<evidence type="ECO:0008006" key="6">
    <source>
        <dbReference type="Google" id="ProtNLM"/>
    </source>
</evidence>
<dbReference type="Proteomes" id="UP000825729">
    <property type="component" value="Unassembled WGS sequence"/>
</dbReference>
<reference evidence="4 5" key="1">
    <citation type="submission" date="2021-07" db="EMBL/GenBank/DDBJ databases">
        <title>The Aristolochia fimbriata genome: insights into angiosperm evolution, floral development and chemical biosynthesis.</title>
        <authorList>
            <person name="Jiao Y."/>
        </authorList>
    </citation>
    <scope>NUCLEOTIDE SEQUENCE [LARGE SCALE GENOMIC DNA]</scope>
    <source>
        <strain evidence="4">IBCAS-2021</strain>
        <tissue evidence="4">Leaf</tissue>
    </source>
</reference>